<feature type="transmembrane region" description="Helical" evidence="8">
    <location>
        <begin position="213"/>
        <end position="234"/>
    </location>
</feature>
<feature type="transmembrane region" description="Helical" evidence="8">
    <location>
        <begin position="189"/>
        <end position="206"/>
    </location>
</feature>
<dbReference type="AlphaFoldDB" id="A0A0G0LPE7"/>
<evidence type="ECO:0000256" key="4">
    <source>
        <dbReference type="ARBA" id="ARBA00022679"/>
    </source>
</evidence>
<evidence type="ECO:0000256" key="1">
    <source>
        <dbReference type="ARBA" id="ARBA00004651"/>
    </source>
</evidence>
<dbReference type="PANTHER" id="PTHR33908">
    <property type="entry name" value="MANNOSYLTRANSFERASE YKCB-RELATED"/>
    <property type="match status" value="1"/>
</dbReference>
<evidence type="ECO:0000256" key="8">
    <source>
        <dbReference type="SAM" id="Phobius"/>
    </source>
</evidence>
<evidence type="ECO:0000256" key="7">
    <source>
        <dbReference type="ARBA" id="ARBA00023136"/>
    </source>
</evidence>
<reference evidence="10 11" key="1">
    <citation type="journal article" date="2015" name="Nature">
        <title>rRNA introns, odd ribosomes, and small enigmatic genomes across a large radiation of phyla.</title>
        <authorList>
            <person name="Brown C.T."/>
            <person name="Hug L.A."/>
            <person name="Thomas B.C."/>
            <person name="Sharon I."/>
            <person name="Castelle C.J."/>
            <person name="Singh A."/>
            <person name="Wilkins M.J."/>
            <person name="Williams K.H."/>
            <person name="Banfield J.F."/>
        </authorList>
    </citation>
    <scope>NUCLEOTIDE SEQUENCE [LARGE SCALE GENOMIC DNA]</scope>
</reference>
<name>A0A0G0LPE7_9BACT</name>
<keyword evidence="7 8" id="KW-0472">Membrane</keyword>
<gene>
    <name evidence="10" type="ORF">UT12_C0007G0042</name>
</gene>
<dbReference type="Proteomes" id="UP000034893">
    <property type="component" value="Unassembled WGS sequence"/>
</dbReference>
<keyword evidence="6 8" id="KW-1133">Transmembrane helix</keyword>
<sequence length="540" mass="62796">MLKNNLSLIFIIILATVLRFYQLGQNPPSLNWDETAHGYNAYSILKTGRDEYGYRLPLSFRSFDDYKPPIYTYLVVPSIAAFGLNDFAVRFPSAALGVLTVIFTYFMVFELFKNRTIAFLSSLFLAISPWHLQFSRVAFETNSAIFWSVLGTWAFLKGIRAKGLRITAWMSLTAIAFGVNLFMYHNARVFIPIFSIILLFISKDWLLKNKKYLVVPAIIAIIFSAVLIPIIFSISGQLRYKGTTIFADLSPQYKASQLIAQDEQSGQLTVGRILHNRRFVYIPILVENYLSHLKPTYLFFTADMDRHHAPQIGLLYLWDLPFVLAGVYFLIRKKFETKPKIIIFWWFLIAPVASSVTWGVPHALRSEIYLPTYQIFTAIGVYIFYKYVRFKRLYLILTATALFINFAFYLHQYYVHMPIEYSKSWLYGRREAALFSESVKNNYDRIIVSTKIDQSHEFWLYYLKYDPQKYLTEGGTVSGGYLEDKNKFDKYFFKPIDFDKQQKEAKTLFVGLPSEFPSNIKILKIVYYLNGEPAIYIVSS</sequence>
<evidence type="ECO:0000259" key="9">
    <source>
        <dbReference type="Pfam" id="PF13231"/>
    </source>
</evidence>
<evidence type="ECO:0000256" key="5">
    <source>
        <dbReference type="ARBA" id="ARBA00022692"/>
    </source>
</evidence>
<evidence type="ECO:0000313" key="11">
    <source>
        <dbReference type="Proteomes" id="UP000034893"/>
    </source>
</evidence>
<keyword evidence="3" id="KW-0328">Glycosyltransferase</keyword>
<dbReference type="InterPro" id="IPR038731">
    <property type="entry name" value="RgtA/B/C-like"/>
</dbReference>
<evidence type="ECO:0000256" key="6">
    <source>
        <dbReference type="ARBA" id="ARBA00022989"/>
    </source>
</evidence>
<dbReference type="GO" id="GO:0016763">
    <property type="term" value="F:pentosyltransferase activity"/>
    <property type="evidence" value="ECO:0007669"/>
    <property type="project" value="TreeGrafter"/>
</dbReference>
<feature type="transmembrane region" description="Helical" evidence="8">
    <location>
        <begin position="116"/>
        <end position="132"/>
    </location>
</feature>
<evidence type="ECO:0000256" key="3">
    <source>
        <dbReference type="ARBA" id="ARBA00022676"/>
    </source>
</evidence>
<comment type="subcellular location">
    <subcellularLocation>
        <location evidence="1">Cell membrane</location>
        <topology evidence="1">Multi-pass membrane protein</topology>
    </subcellularLocation>
</comment>
<feature type="transmembrane region" description="Helical" evidence="8">
    <location>
        <begin position="87"/>
        <end position="109"/>
    </location>
</feature>
<organism evidence="10 11">
    <name type="scientific">Candidatus Curtissbacteria bacterium GW2011_GWC2_38_9</name>
    <dbReference type="NCBI Taxonomy" id="1618414"/>
    <lineage>
        <taxon>Bacteria</taxon>
        <taxon>Candidatus Curtissiibacteriota</taxon>
    </lineage>
</organism>
<proteinExistence type="predicted"/>
<feature type="transmembrane region" description="Helical" evidence="8">
    <location>
        <begin position="313"/>
        <end position="331"/>
    </location>
</feature>
<keyword evidence="5 8" id="KW-0812">Transmembrane</keyword>
<dbReference type="PANTHER" id="PTHR33908:SF11">
    <property type="entry name" value="MEMBRANE PROTEIN"/>
    <property type="match status" value="1"/>
</dbReference>
<feature type="transmembrane region" description="Helical" evidence="8">
    <location>
        <begin position="368"/>
        <end position="385"/>
    </location>
</feature>
<dbReference type="GO" id="GO:0009103">
    <property type="term" value="P:lipopolysaccharide biosynthetic process"/>
    <property type="evidence" value="ECO:0007669"/>
    <property type="project" value="UniProtKB-ARBA"/>
</dbReference>
<keyword evidence="4" id="KW-0808">Transferase</keyword>
<dbReference type="EMBL" id="LBVP01000007">
    <property type="protein sequence ID" value="KKQ89845.1"/>
    <property type="molecule type" value="Genomic_DNA"/>
</dbReference>
<dbReference type="GO" id="GO:0005886">
    <property type="term" value="C:plasma membrane"/>
    <property type="evidence" value="ECO:0007669"/>
    <property type="project" value="UniProtKB-SubCell"/>
</dbReference>
<protein>
    <recommendedName>
        <fullName evidence="9">Glycosyltransferase RgtA/B/C/D-like domain-containing protein</fullName>
    </recommendedName>
</protein>
<comment type="caution">
    <text evidence="10">The sequence shown here is derived from an EMBL/GenBank/DDBJ whole genome shotgun (WGS) entry which is preliminary data.</text>
</comment>
<feature type="domain" description="Glycosyltransferase RgtA/B/C/D-like" evidence="9">
    <location>
        <begin position="67"/>
        <end position="228"/>
    </location>
</feature>
<evidence type="ECO:0000313" key="10">
    <source>
        <dbReference type="EMBL" id="KKQ89845.1"/>
    </source>
</evidence>
<dbReference type="InterPro" id="IPR050297">
    <property type="entry name" value="LipidA_mod_glycosyltrf_83"/>
</dbReference>
<feature type="transmembrane region" description="Helical" evidence="8">
    <location>
        <begin position="163"/>
        <end position="183"/>
    </location>
</feature>
<dbReference type="Pfam" id="PF13231">
    <property type="entry name" value="PMT_2"/>
    <property type="match status" value="1"/>
</dbReference>
<feature type="transmembrane region" description="Helical" evidence="8">
    <location>
        <begin position="138"/>
        <end position="156"/>
    </location>
</feature>
<feature type="transmembrane region" description="Helical" evidence="8">
    <location>
        <begin position="392"/>
        <end position="414"/>
    </location>
</feature>
<keyword evidence="2" id="KW-1003">Cell membrane</keyword>
<feature type="transmembrane region" description="Helical" evidence="8">
    <location>
        <begin position="343"/>
        <end position="362"/>
    </location>
</feature>
<evidence type="ECO:0000256" key="2">
    <source>
        <dbReference type="ARBA" id="ARBA00022475"/>
    </source>
</evidence>
<accession>A0A0G0LPE7</accession>